<keyword evidence="1" id="KW-0472">Membrane</keyword>
<reference evidence="2 3" key="1">
    <citation type="journal article" date="2016" name="Nat. Commun.">
        <title>Thousands of microbial genomes shed light on interconnected biogeochemical processes in an aquifer system.</title>
        <authorList>
            <person name="Anantharaman K."/>
            <person name="Brown C.T."/>
            <person name="Hug L.A."/>
            <person name="Sharon I."/>
            <person name="Castelle C.J."/>
            <person name="Probst A.J."/>
            <person name="Thomas B.C."/>
            <person name="Singh A."/>
            <person name="Wilkins M.J."/>
            <person name="Karaoz U."/>
            <person name="Brodie E.L."/>
            <person name="Williams K.H."/>
            <person name="Hubbard S.S."/>
            <person name="Banfield J.F."/>
        </authorList>
    </citation>
    <scope>NUCLEOTIDE SEQUENCE [LARGE SCALE GENOMIC DNA]</scope>
</reference>
<dbReference type="EMBL" id="MEWW01000005">
    <property type="protein sequence ID" value="OGC85054.1"/>
    <property type="molecule type" value="Genomic_DNA"/>
</dbReference>
<keyword evidence="1" id="KW-0812">Transmembrane</keyword>
<evidence type="ECO:0000313" key="2">
    <source>
        <dbReference type="EMBL" id="OGC85054.1"/>
    </source>
</evidence>
<organism evidence="2 3">
    <name type="scientific">Candidatus Adlerbacteria bacterium RIFCSPHIGHO2_12_FULL_53_18</name>
    <dbReference type="NCBI Taxonomy" id="1797242"/>
    <lineage>
        <taxon>Bacteria</taxon>
        <taxon>Candidatus Adleribacteriota</taxon>
    </lineage>
</organism>
<proteinExistence type="predicted"/>
<dbReference type="AlphaFoldDB" id="A0A1F4XTV8"/>
<dbReference type="Proteomes" id="UP000178091">
    <property type="component" value="Unassembled WGS sequence"/>
</dbReference>
<evidence type="ECO:0000256" key="1">
    <source>
        <dbReference type="SAM" id="Phobius"/>
    </source>
</evidence>
<evidence type="ECO:0000313" key="3">
    <source>
        <dbReference type="Proteomes" id="UP000178091"/>
    </source>
</evidence>
<name>A0A1F4XTV8_9BACT</name>
<keyword evidence="1" id="KW-1133">Transmembrane helix</keyword>
<protein>
    <submittedName>
        <fullName evidence="2">Uncharacterized protein</fullName>
    </submittedName>
</protein>
<sequence>MTKSPYLNALLAGLYIIGIVFLISALAKPNTPDNETLLVPMMMLSLFVLSAAVMGFLFVGEPLMLYLDGKREEAVKFFLTTVATFAVITVCIFAAVFYVV</sequence>
<accession>A0A1F4XTV8</accession>
<feature type="transmembrane region" description="Helical" evidence="1">
    <location>
        <begin position="77"/>
        <end position="99"/>
    </location>
</feature>
<feature type="transmembrane region" description="Helical" evidence="1">
    <location>
        <begin position="39"/>
        <end position="65"/>
    </location>
</feature>
<gene>
    <name evidence="2" type="ORF">A3F55_02190</name>
</gene>
<feature type="transmembrane region" description="Helical" evidence="1">
    <location>
        <begin position="7"/>
        <end position="27"/>
    </location>
</feature>
<comment type="caution">
    <text evidence="2">The sequence shown here is derived from an EMBL/GenBank/DDBJ whole genome shotgun (WGS) entry which is preliminary data.</text>
</comment>